<protein>
    <recommendedName>
        <fullName evidence="22">Caspase-8-like</fullName>
    </recommendedName>
</protein>
<dbReference type="PROSITE" id="PS01121">
    <property type="entry name" value="CASPASE_HIS"/>
    <property type="match status" value="1"/>
</dbReference>
<dbReference type="InterPro" id="IPR032478">
    <property type="entry name" value="Staufen_C"/>
</dbReference>
<dbReference type="GO" id="GO:0030422">
    <property type="term" value="P:siRNA processing"/>
    <property type="evidence" value="ECO:0007669"/>
    <property type="project" value="TreeGrafter"/>
</dbReference>
<dbReference type="Pfam" id="PF00035">
    <property type="entry name" value="dsrm"/>
    <property type="match status" value="2"/>
</dbReference>
<evidence type="ECO:0000256" key="3">
    <source>
        <dbReference type="ARBA" id="ARBA00010134"/>
    </source>
</evidence>
<dbReference type="FunFam" id="3.30.160.20:FF:000007">
    <property type="entry name" value="Double-stranded RNA-binding protein Staufen homolog 1"/>
    <property type="match status" value="1"/>
</dbReference>
<dbReference type="GO" id="GO:0048471">
    <property type="term" value="C:perinuclear region of cytoplasm"/>
    <property type="evidence" value="ECO:0007669"/>
    <property type="project" value="UniProtKB-SubCell"/>
</dbReference>
<feature type="domain" description="DRBM" evidence="16">
    <location>
        <begin position="571"/>
        <end position="638"/>
    </location>
</feature>
<keyword evidence="12" id="KW-0943">RNA-mediated gene silencing</keyword>
<sequence length="846" mass="93957">MVSVLLGAVCVLSCLCAVPLRGQGPGQVDPLTANRSNPQCWDSSSALLLEMRSPRIADTVPAFWDLMVFLRSSDNGRHTALFWDLARVFWGIYVDCVLSRSHGLGRRHVTAVHSLITDMQEMEFQRRLLEGGKGLSKDEVKALAFLCTDLLGRNPTSVESANDLFSRLAKRDHLSPDRLQLLTELLLIIKRTRLVRDLNLSDRESTTSGIISPYRKLLYSLYEEMTNDDLTHVKFLLHTTLPRRKLEEDITLLEIFLEMEHMDLLSESNLDGLEKIIQSVCPMLKEKINTFKARRDVLHVGDECGALPNRRRALSTETGNCASLKGRLNSDALALLPSQENEMSPEKPTSTEPNYEGLGIYPMTAAKRGICLILNNYNFSTLKNREGTMTDEKFLQDVFKWLDFDVDIRRDCTGEEMLSVLRELGRRDHRQMDCVVCCVLSHGREGSVCGVDGITVKLKELMESLNALMCPTLAGKPKLFFIQACQGTNEQTAVNVEVDGYNLVCSDTVEVKDSIPSDADFLQAMATVPSFVSYRETKNGTWFIQSLCQNLVLMVPSLNALETQRGTPGKTPIQILHEYGTKSGNLPVYVLEKAEGEAHQPSFVFSVKIGDVSCTGQGPSKKAAKHQAAEAALSILQQVDETVNIPVKSESNGVAAETNNHPNSVGILQELALQRGWRLPEYTVLMEAGPPHKREFTVTCRLESLSEKAVGNSKKGAKKAAAEKMIAKLQSLSGCSEITWMPKPSVRFENLRNSSAEKMCLLRRNPLSIPNTDYIQLMLELSNEQGFEVTYFDIDELTVNGQYQCLAELSTSPVTVCHGTGISCSNAHNDAAHSALQYIKIMASIK</sequence>
<keyword evidence="10 13" id="KW-0694">RNA-binding</keyword>
<evidence type="ECO:0000259" key="18">
    <source>
        <dbReference type="PROSITE" id="PS50207"/>
    </source>
</evidence>
<reference evidence="20 21" key="1">
    <citation type="submission" date="2019-06" db="EMBL/GenBank/DDBJ databases">
        <title>Draft genomes of female and male turbot (Scophthalmus maximus).</title>
        <authorList>
            <person name="Xu H."/>
            <person name="Xu X.-W."/>
            <person name="Shao C."/>
            <person name="Chen S."/>
        </authorList>
    </citation>
    <scope>NUCLEOTIDE SEQUENCE [LARGE SCALE GENOMIC DNA]</scope>
    <source>
        <strain evidence="20">Ysfricsl-2016a</strain>
        <tissue evidence="20">Blood</tissue>
    </source>
</reference>
<dbReference type="InterPro" id="IPR011029">
    <property type="entry name" value="DEATH-like_dom_sf"/>
</dbReference>
<dbReference type="Pfam" id="PF01335">
    <property type="entry name" value="DED"/>
    <property type="match status" value="2"/>
</dbReference>
<feature type="domain" description="DED" evidence="17">
    <location>
        <begin position="123"/>
        <end position="200"/>
    </location>
</feature>
<dbReference type="GO" id="GO:0070920">
    <property type="term" value="P:regulation of regulatory ncRNA processing"/>
    <property type="evidence" value="ECO:0007669"/>
    <property type="project" value="TreeGrafter"/>
</dbReference>
<comment type="similarity">
    <text evidence="2">Belongs to the PRKRA family.</text>
</comment>
<dbReference type="GO" id="GO:0005634">
    <property type="term" value="C:nucleus"/>
    <property type="evidence" value="ECO:0007669"/>
    <property type="project" value="TreeGrafter"/>
</dbReference>
<keyword evidence="15" id="KW-0732">Signal</keyword>
<evidence type="ECO:0000256" key="11">
    <source>
        <dbReference type="ARBA" id="ARBA00023145"/>
    </source>
</evidence>
<dbReference type="InterPro" id="IPR029030">
    <property type="entry name" value="Caspase-like_dom_sf"/>
</dbReference>
<evidence type="ECO:0000256" key="9">
    <source>
        <dbReference type="ARBA" id="ARBA00022807"/>
    </source>
</evidence>
<dbReference type="SMART" id="SM00115">
    <property type="entry name" value="CASc"/>
    <property type="match status" value="1"/>
</dbReference>
<dbReference type="GO" id="GO:0003725">
    <property type="term" value="F:double-stranded RNA binding"/>
    <property type="evidence" value="ECO:0007669"/>
    <property type="project" value="TreeGrafter"/>
</dbReference>
<proteinExistence type="inferred from homology"/>
<dbReference type="Pfam" id="PF00656">
    <property type="entry name" value="Peptidase_C14"/>
    <property type="match status" value="1"/>
</dbReference>
<dbReference type="PANTHER" id="PTHR46205">
    <property type="entry name" value="LOQUACIOUS, ISOFORM B"/>
    <property type="match status" value="1"/>
</dbReference>
<evidence type="ECO:0000256" key="6">
    <source>
        <dbReference type="ARBA" id="ARBA00022703"/>
    </source>
</evidence>
<dbReference type="GO" id="GO:0016442">
    <property type="term" value="C:RISC complex"/>
    <property type="evidence" value="ECO:0007669"/>
    <property type="project" value="TreeGrafter"/>
</dbReference>
<evidence type="ECO:0000259" key="19">
    <source>
        <dbReference type="PROSITE" id="PS50208"/>
    </source>
</evidence>
<comment type="caution">
    <text evidence="20">The sequence shown here is derived from an EMBL/GenBank/DDBJ whole genome shotgun (WGS) entry which is preliminary data.</text>
</comment>
<evidence type="ECO:0008006" key="22">
    <source>
        <dbReference type="Google" id="ProtNLM"/>
    </source>
</evidence>
<dbReference type="PANTHER" id="PTHR46205:SF2">
    <property type="entry name" value="INTERFERON-INDUCIBLE DOUBLE-STRANDED RNA-DEPENDENT PROTEIN KINASE ACTIVATOR A"/>
    <property type="match status" value="1"/>
</dbReference>
<organism evidence="20 21">
    <name type="scientific">Scophthalmus maximus</name>
    <name type="common">Turbot</name>
    <name type="synonym">Psetta maxima</name>
    <dbReference type="NCBI Taxonomy" id="52904"/>
    <lineage>
        <taxon>Eukaryota</taxon>
        <taxon>Metazoa</taxon>
        <taxon>Chordata</taxon>
        <taxon>Craniata</taxon>
        <taxon>Vertebrata</taxon>
        <taxon>Euteleostomi</taxon>
        <taxon>Actinopterygii</taxon>
        <taxon>Neopterygii</taxon>
        <taxon>Teleostei</taxon>
        <taxon>Neoteleostei</taxon>
        <taxon>Acanthomorphata</taxon>
        <taxon>Carangaria</taxon>
        <taxon>Pleuronectiformes</taxon>
        <taxon>Pleuronectoidei</taxon>
        <taxon>Scophthalmidae</taxon>
        <taxon>Scophthalmus</taxon>
    </lineage>
</organism>
<dbReference type="EMBL" id="VEVO01000019">
    <property type="protein sequence ID" value="KAF0026395.1"/>
    <property type="molecule type" value="Genomic_DNA"/>
</dbReference>
<dbReference type="Gene3D" id="3.30.160.20">
    <property type="match status" value="3"/>
</dbReference>
<keyword evidence="5" id="KW-0645">Protease</keyword>
<evidence type="ECO:0000256" key="14">
    <source>
        <dbReference type="RuleBase" id="RU003971"/>
    </source>
</evidence>
<keyword evidence="11" id="KW-0865">Zymogen</keyword>
<dbReference type="FunFam" id="1.10.533.10:FF:000016">
    <property type="entry name" value="CASP8 and FADD-like apoptosis regulator"/>
    <property type="match status" value="1"/>
</dbReference>
<dbReference type="PROSITE" id="PS50137">
    <property type="entry name" value="DS_RBD"/>
    <property type="match status" value="3"/>
</dbReference>
<evidence type="ECO:0000256" key="7">
    <source>
        <dbReference type="ARBA" id="ARBA00022737"/>
    </source>
</evidence>
<evidence type="ECO:0000256" key="2">
    <source>
        <dbReference type="ARBA" id="ARBA00005856"/>
    </source>
</evidence>
<evidence type="ECO:0000256" key="13">
    <source>
        <dbReference type="PROSITE-ProRule" id="PRU00266"/>
    </source>
</evidence>
<feature type="domain" description="Caspase family p20" evidence="19">
    <location>
        <begin position="367"/>
        <end position="489"/>
    </location>
</feature>
<gene>
    <name evidence="20" type="ORF">F2P81_021132</name>
</gene>
<dbReference type="GO" id="GO:0042981">
    <property type="term" value="P:regulation of apoptotic process"/>
    <property type="evidence" value="ECO:0007669"/>
    <property type="project" value="InterPro"/>
</dbReference>
<dbReference type="FunFam" id="3.30.160.20:FF:000019">
    <property type="entry name" value="RISC-loading complex subunit TARBP2"/>
    <property type="match status" value="1"/>
</dbReference>
<dbReference type="InterPro" id="IPR001309">
    <property type="entry name" value="Pept_C14_p20"/>
</dbReference>
<evidence type="ECO:0000256" key="12">
    <source>
        <dbReference type="ARBA" id="ARBA00023158"/>
    </source>
</evidence>
<evidence type="ECO:0000256" key="15">
    <source>
        <dbReference type="SAM" id="SignalP"/>
    </source>
</evidence>
<dbReference type="Pfam" id="PF16482">
    <property type="entry name" value="Staufen_C"/>
    <property type="match status" value="1"/>
</dbReference>
<feature type="domain" description="DED" evidence="17">
    <location>
        <begin position="213"/>
        <end position="280"/>
    </location>
</feature>
<evidence type="ECO:0000259" key="16">
    <source>
        <dbReference type="PROSITE" id="PS50137"/>
    </source>
</evidence>
<evidence type="ECO:0000259" key="17">
    <source>
        <dbReference type="PROSITE" id="PS50168"/>
    </source>
</evidence>
<feature type="domain" description="DRBM" evidence="16">
    <location>
        <begin position="663"/>
        <end position="731"/>
    </location>
</feature>
<dbReference type="GO" id="GO:0006915">
    <property type="term" value="P:apoptotic process"/>
    <property type="evidence" value="ECO:0007669"/>
    <property type="project" value="UniProtKB-KW"/>
</dbReference>
<accession>A0A6A4S2D5</accession>
<dbReference type="PROSITE" id="PS50168">
    <property type="entry name" value="DED"/>
    <property type="match status" value="2"/>
</dbReference>
<evidence type="ECO:0000256" key="8">
    <source>
        <dbReference type="ARBA" id="ARBA00022801"/>
    </source>
</evidence>
<dbReference type="SUPFAM" id="SSF47986">
    <property type="entry name" value="DEATH domain"/>
    <property type="match status" value="2"/>
</dbReference>
<comment type="subcellular location">
    <subcellularLocation>
        <location evidence="1">Cytoplasm</location>
        <location evidence="1">Perinuclear region</location>
    </subcellularLocation>
</comment>
<evidence type="ECO:0000256" key="4">
    <source>
        <dbReference type="ARBA" id="ARBA00022490"/>
    </source>
</evidence>
<dbReference type="GO" id="GO:0004197">
    <property type="term" value="F:cysteine-type endopeptidase activity"/>
    <property type="evidence" value="ECO:0007669"/>
    <property type="project" value="InterPro"/>
</dbReference>
<dbReference type="SMART" id="SM00358">
    <property type="entry name" value="DSRM"/>
    <property type="match status" value="3"/>
</dbReference>
<feature type="chain" id="PRO_5025446073" description="Caspase-8-like" evidence="15">
    <location>
        <begin position="23"/>
        <end position="846"/>
    </location>
</feature>
<dbReference type="FunFam" id="3.30.160.20:FF:000005">
    <property type="entry name" value="Putative double-stranded RNA-specific adenosine deaminase"/>
    <property type="match status" value="1"/>
</dbReference>
<dbReference type="PROSITE" id="PS50207">
    <property type="entry name" value="CASPASE_P10"/>
    <property type="match status" value="1"/>
</dbReference>
<dbReference type="SMART" id="SM00031">
    <property type="entry name" value="DED"/>
    <property type="match status" value="2"/>
</dbReference>
<keyword evidence="7" id="KW-0677">Repeat</keyword>
<dbReference type="AlphaFoldDB" id="A0A6A4S2D5"/>
<evidence type="ECO:0000256" key="10">
    <source>
        <dbReference type="ARBA" id="ARBA00022884"/>
    </source>
</evidence>
<keyword evidence="6" id="KW-0053">Apoptosis</keyword>
<dbReference type="CDD" id="cd00032">
    <property type="entry name" value="CASc"/>
    <property type="match status" value="1"/>
</dbReference>
<dbReference type="PROSITE" id="PS50208">
    <property type="entry name" value="CASPASE_P20"/>
    <property type="match status" value="1"/>
</dbReference>
<feature type="domain" description="Caspase family p10" evidence="18">
    <location>
        <begin position="511"/>
        <end position="551"/>
    </location>
</feature>
<dbReference type="SUPFAM" id="SSF52129">
    <property type="entry name" value="Caspase-like"/>
    <property type="match status" value="1"/>
</dbReference>
<dbReference type="CDD" id="cd08334">
    <property type="entry name" value="DED_Caspase_8_10_r2"/>
    <property type="match status" value="1"/>
</dbReference>
<feature type="domain" description="DRBM" evidence="16">
    <location>
        <begin position="773"/>
        <end position="841"/>
    </location>
</feature>
<dbReference type="PROSITE" id="PS01122">
    <property type="entry name" value="CASPASE_CYS"/>
    <property type="match status" value="1"/>
</dbReference>
<keyword evidence="8" id="KW-0378">Hydrolase</keyword>
<dbReference type="Proteomes" id="UP000438429">
    <property type="component" value="Unassembled WGS sequence"/>
</dbReference>
<dbReference type="InterPro" id="IPR001875">
    <property type="entry name" value="DED_dom"/>
</dbReference>
<dbReference type="InterPro" id="IPR044467">
    <property type="entry name" value="PRKRA_DSRM_3"/>
</dbReference>
<dbReference type="InterPro" id="IPR002138">
    <property type="entry name" value="Pept_C14_p10"/>
</dbReference>
<dbReference type="Gene3D" id="3.40.50.1460">
    <property type="match status" value="1"/>
</dbReference>
<evidence type="ECO:0000256" key="1">
    <source>
        <dbReference type="ARBA" id="ARBA00004556"/>
    </source>
</evidence>
<dbReference type="InterPro" id="IPR014720">
    <property type="entry name" value="dsRBD_dom"/>
</dbReference>
<dbReference type="CDD" id="cd19892">
    <property type="entry name" value="DSRM_PRKRA_rpt3"/>
    <property type="match status" value="1"/>
</dbReference>
<dbReference type="InterPro" id="IPR051247">
    <property type="entry name" value="RLC_Component"/>
</dbReference>
<feature type="signal peptide" evidence="15">
    <location>
        <begin position="1"/>
        <end position="22"/>
    </location>
</feature>
<comment type="similarity">
    <text evidence="3 14">Belongs to the peptidase C14A family.</text>
</comment>
<dbReference type="GO" id="GO:0070578">
    <property type="term" value="C:RISC-loading complex"/>
    <property type="evidence" value="ECO:0007669"/>
    <property type="project" value="TreeGrafter"/>
</dbReference>
<dbReference type="SUPFAM" id="SSF54768">
    <property type="entry name" value="dsRNA-binding domain-like"/>
    <property type="match status" value="3"/>
</dbReference>
<dbReference type="GO" id="GO:0035197">
    <property type="term" value="F:siRNA binding"/>
    <property type="evidence" value="ECO:0007669"/>
    <property type="project" value="TreeGrafter"/>
</dbReference>
<dbReference type="InterPro" id="IPR015917">
    <property type="entry name" value="Pept_C14A"/>
</dbReference>
<keyword evidence="4" id="KW-0963">Cytoplasm</keyword>
<evidence type="ECO:0000256" key="5">
    <source>
        <dbReference type="ARBA" id="ARBA00022670"/>
    </source>
</evidence>
<dbReference type="InterPro" id="IPR033139">
    <property type="entry name" value="Caspase_cys_AS"/>
</dbReference>
<dbReference type="Gene3D" id="1.10.533.10">
    <property type="entry name" value="Death Domain, Fas"/>
    <property type="match status" value="2"/>
</dbReference>
<name>A0A6A4S2D5_SCOMX</name>
<dbReference type="GO" id="GO:0006508">
    <property type="term" value="P:proteolysis"/>
    <property type="evidence" value="ECO:0007669"/>
    <property type="project" value="UniProtKB-KW"/>
</dbReference>
<evidence type="ECO:0000313" key="20">
    <source>
        <dbReference type="EMBL" id="KAF0026395.1"/>
    </source>
</evidence>
<keyword evidence="9" id="KW-0788">Thiol protease</keyword>
<evidence type="ECO:0000313" key="21">
    <source>
        <dbReference type="Proteomes" id="UP000438429"/>
    </source>
</evidence>
<dbReference type="InterPro" id="IPR011600">
    <property type="entry name" value="Pept_C14_caspase"/>
</dbReference>
<dbReference type="PRINTS" id="PR00376">
    <property type="entry name" value="IL1BCENZYME"/>
</dbReference>
<dbReference type="InterPro" id="IPR016129">
    <property type="entry name" value="Caspase_his_AS"/>
</dbReference>